<dbReference type="AlphaFoldDB" id="A0A182J9K0"/>
<feature type="region of interest" description="Disordered" evidence="1">
    <location>
        <begin position="72"/>
        <end position="99"/>
    </location>
</feature>
<name>A0A182J9K0_ANOAO</name>
<accession>A0A182J9K0</accession>
<evidence type="ECO:0000256" key="1">
    <source>
        <dbReference type="SAM" id="MobiDB-lite"/>
    </source>
</evidence>
<organism evidence="2">
    <name type="scientific">Anopheles atroparvus</name>
    <name type="common">European mosquito</name>
    <dbReference type="NCBI Taxonomy" id="41427"/>
    <lineage>
        <taxon>Eukaryota</taxon>
        <taxon>Metazoa</taxon>
        <taxon>Ecdysozoa</taxon>
        <taxon>Arthropoda</taxon>
        <taxon>Hexapoda</taxon>
        <taxon>Insecta</taxon>
        <taxon>Pterygota</taxon>
        <taxon>Neoptera</taxon>
        <taxon>Endopterygota</taxon>
        <taxon>Diptera</taxon>
        <taxon>Nematocera</taxon>
        <taxon>Culicoidea</taxon>
        <taxon>Culicidae</taxon>
        <taxon>Anophelinae</taxon>
        <taxon>Anopheles</taxon>
    </lineage>
</organism>
<evidence type="ECO:0000313" key="2">
    <source>
        <dbReference type="EnsemblMetazoa" id="AATE013947-PA.1"/>
    </source>
</evidence>
<reference evidence="2" key="1">
    <citation type="submission" date="2022-08" db="UniProtKB">
        <authorList>
            <consortium name="EnsemblMetazoa"/>
        </authorList>
    </citation>
    <scope>IDENTIFICATION</scope>
    <source>
        <strain evidence="2">EBRO</strain>
    </source>
</reference>
<dbReference type="EnsemblMetazoa" id="AATE013947-RA">
    <property type="protein sequence ID" value="AATE013947-PA.1"/>
    <property type="gene ID" value="AATE013947"/>
</dbReference>
<dbReference type="VEuPathDB" id="VectorBase:AATE013947"/>
<sequence>MISLVASVDQKNARQVCRQFNQQLSSPRYYKNTKLRFERGVRYLINDDLLRAAGQGKIHCIELIEWDSTASEEEIDDMKAPPGEPKGKKKGKFREMEQA</sequence>
<protein>
    <submittedName>
        <fullName evidence="2">Uncharacterized protein</fullName>
    </submittedName>
</protein>
<proteinExistence type="predicted"/>